<feature type="active site" description="Proton acceptor" evidence="10">
    <location>
        <position position="341"/>
    </location>
</feature>
<dbReference type="GO" id="GO:0004034">
    <property type="term" value="F:aldose 1-epimerase activity"/>
    <property type="evidence" value="ECO:0007669"/>
    <property type="project" value="UniProtKB-EC"/>
</dbReference>
<keyword evidence="6" id="KW-0597">Phosphoprotein</keyword>
<keyword evidence="7 9" id="KW-0413">Isomerase</keyword>
<comment type="subunit">
    <text evidence="4">Monomer.</text>
</comment>
<dbReference type="InterPro" id="IPR047215">
    <property type="entry name" value="Galactose_mutarotase-like"/>
</dbReference>
<dbReference type="GO" id="GO:0006006">
    <property type="term" value="P:glucose metabolic process"/>
    <property type="evidence" value="ECO:0007669"/>
    <property type="project" value="TreeGrafter"/>
</dbReference>
<comment type="caution">
    <text evidence="13">The sequence shown here is derived from an EMBL/GenBank/DDBJ whole genome shotgun (WGS) entry which is preliminary data.</text>
</comment>
<reference evidence="13 14" key="1">
    <citation type="submission" date="2013-08" db="EMBL/GenBank/DDBJ databases">
        <title>draft genome of Halomonas huanghegensis, strain BJGMM-B45T.</title>
        <authorList>
            <person name="Miao C."/>
            <person name="Wan Y."/>
            <person name="Jin W."/>
        </authorList>
    </citation>
    <scope>NUCLEOTIDE SEQUENCE [LARGE SCALE GENOMIC DNA]</scope>
    <source>
        <strain evidence="13 14">BJGMM-B45</strain>
    </source>
</reference>
<accession>W1N2G1</accession>
<dbReference type="Pfam" id="PF01263">
    <property type="entry name" value="Aldose_epim"/>
    <property type="match status" value="1"/>
</dbReference>
<dbReference type="PANTHER" id="PTHR10091:SF0">
    <property type="entry name" value="GALACTOSE MUTAROTASE"/>
    <property type="match status" value="1"/>
</dbReference>
<organism evidence="13 14">
    <name type="scientific">Halomonas huangheensis</name>
    <dbReference type="NCBI Taxonomy" id="1178482"/>
    <lineage>
        <taxon>Bacteria</taxon>
        <taxon>Pseudomonadati</taxon>
        <taxon>Pseudomonadota</taxon>
        <taxon>Gammaproteobacteria</taxon>
        <taxon>Oceanospirillales</taxon>
        <taxon>Halomonadaceae</taxon>
        <taxon>Halomonas</taxon>
    </lineage>
</organism>
<dbReference type="EMBL" id="AVBC01000068">
    <property type="protein sequence ID" value="ERL49165.1"/>
    <property type="molecule type" value="Genomic_DNA"/>
</dbReference>
<dbReference type="Gene3D" id="2.70.98.10">
    <property type="match status" value="1"/>
</dbReference>
<dbReference type="EC" id="5.1.3.3" evidence="9"/>
<evidence type="ECO:0000313" key="14">
    <source>
        <dbReference type="Proteomes" id="UP000019113"/>
    </source>
</evidence>
<dbReference type="InterPro" id="IPR011013">
    <property type="entry name" value="Gal_mutarotase_sf_dom"/>
</dbReference>
<feature type="active site" description="Proton donor" evidence="10">
    <location>
        <position position="191"/>
    </location>
</feature>
<evidence type="ECO:0000256" key="1">
    <source>
        <dbReference type="ARBA" id="ARBA00004496"/>
    </source>
</evidence>
<evidence type="ECO:0000256" key="8">
    <source>
        <dbReference type="ARBA" id="ARBA00023277"/>
    </source>
</evidence>
<dbReference type="AlphaFoldDB" id="W1N2G1"/>
<dbReference type="Proteomes" id="UP000019113">
    <property type="component" value="Unassembled WGS sequence"/>
</dbReference>
<dbReference type="eggNOG" id="COG2017">
    <property type="taxonomic scope" value="Bacteria"/>
</dbReference>
<protein>
    <recommendedName>
        <fullName evidence="9">Aldose 1-epimerase</fullName>
        <ecNumber evidence="9">5.1.3.3</ecNumber>
    </recommendedName>
</protein>
<keyword evidence="8 9" id="KW-0119">Carbohydrate metabolism</keyword>
<evidence type="ECO:0000256" key="9">
    <source>
        <dbReference type="PIRNR" id="PIRNR005096"/>
    </source>
</evidence>
<dbReference type="OrthoDB" id="9779408at2"/>
<keyword evidence="14" id="KW-1185">Reference proteome</keyword>
<comment type="similarity">
    <text evidence="3 9">Belongs to the aldose epimerase family.</text>
</comment>
<dbReference type="NCBIfam" id="NF008277">
    <property type="entry name" value="PRK11055.1"/>
    <property type="match status" value="1"/>
</dbReference>
<dbReference type="STRING" id="1178482.AR456_09065"/>
<dbReference type="InterPro" id="IPR014718">
    <property type="entry name" value="GH-type_carb-bd"/>
</dbReference>
<feature type="binding site" evidence="11">
    <location>
        <position position="267"/>
    </location>
    <ligand>
        <name>beta-D-galactose</name>
        <dbReference type="ChEBI" id="CHEBI:27667"/>
    </ligand>
</feature>
<evidence type="ECO:0000313" key="13">
    <source>
        <dbReference type="EMBL" id="ERL49165.1"/>
    </source>
</evidence>
<dbReference type="FunFam" id="2.70.98.10:FF:000003">
    <property type="entry name" value="Aldose 1-epimerase"/>
    <property type="match status" value="1"/>
</dbReference>
<keyword evidence="5" id="KW-0963">Cytoplasm</keyword>
<evidence type="ECO:0000256" key="10">
    <source>
        <dbReference type="PIRSR" id="PIRSR005096-1"/>
    </source>
</evidence>
<dbReference type="GO" id="GO:0033499">
    <property type="term" value="P:galactose catabolic process via UDP-galactose, Leloir pathway"/>
    <property type="evidence" value="ECO:0007669"/>
    <property type="project" value="TreeGrafter"/>
</dbReference>
<comment type="subcellular location">
    <subcellularLocation>
        <location evidence="1">Cytoplasm</location>
    </subcellularLocation>
</comment>
<dbReference type="RefSeq" id="WP_021821134.1">
    <property type="nucleotide sequence ID" value="NZ_AVBC01000068.1"/>
</dbReference>
<evidence type="ECO:0000256" key="4">
    <source>
        <dbReference type="ARBA" id="ARBA00011245"/>
    </source>
</evidence>
<comment type="catalytic activity">
    <reaction evidence="9">
        <text>alpha-D-glucose = beta-D-glucose</text>
        <dbReference type="Rhea" id="RHEA:10264"/>
        <dbReference type="ChEBI" id="CHEBI:15903"/>
        <dbReference type="ChEBI" id="CHEBI:17925"/>
        <dbReference type="EC" id="5.1.3.3"/>
    </reaction>
</comment>
<comment type="pathway">
    <text evidence="2 9">Carbohydrate metabolism; hexose metabolism.</text>
</comment>
<evidence type="ECO:0000256" key="2">
    <source>
        <dbReference type="ARBA" id="ARBA00005028"/>
    </source>
</evidence>
<name>W1N2G1_9GAMM</name>
<evidence type="ECO:0000256" key="11">
    <source>
        <dbReference type="PIRSR" id="PIRSR005096-2"/>
    </source>
</evidence>
<dbReference type="GO" id="GO:0030246">
    <property type="term" value="F:carbohydrate binding"/>
    <property type="evidence" value="ECO:0007669"/>
    <property type="project" value="InterPro"/>
</dbReference>
<feature type="binding site" evidence="12">
    <location>
        <begin position="91"/>
        <end position="92"/>
    </location>
    <ligand>
        <name>beta-D-galactose</name>
        <dbReference type="ChEBI" id="CHEBI:27667"/>
    </ligand>
</feature>
<sequence length="376" mass="40497">MSGDPVAGVTAKTFGQLPDGREVELYLLVNANGLEMTVMSYGGTIVSLKVPDAQGNAEDVVLGFDSLEDYLSPAYRSANPYFGAIIGRYGNRIAGGQFEIDGTAYQVPTNDGENSLHGGDRGFDQRLWQVSAVDAKDGVGVVLSLVSEDGDQGYPGQLETQVRYTLTNDNALDIRYQATTNETTPINLTQHSYFNLEGEGGVEGQSGILDHILTLNAEAFTPVDEGLIPTGEIRSVEGTAFDFREPTPVGSRIDGDDQQLQRGKGYDHNFVLADNASDAKNGSDAEGLVLAARVEAPQSGRIMEVYTTEPGVQFYSGNFLDGSLVGKAGQPYEHRSGLALETQHFPDSPNQPDFPSTLLSAGETYKSHTRYEFSTR</sequence>
<proteinExistence type="inferred from homology"/>
<dbReference type="PIRSF" id="PIRSF005096">
    <property type="entry name" value="GALM"/>
    <property type="match status" value="1"/>
</dbReference>
<evidence type="ECO:0000256" key="3">
    <source>
        <dbReference type="ARBA" id="ARBA00006206"/>
    </source>
</evidence>
<evidence type="ECO:0000256" key="5">
    <source>
        <dbReference type="ARBA" id="ARBA00022490"/>
    </source>
</evidence>
<dbReference type="PANTHER" id="PTHR10091">
    <property type="entry name" value="ALDOSE-1-EPIMERASE"/>
    <property type="match status" value="1"/>
</dbReference>
<evidence type="ECO:0000256" key="7">
    <source>
        <dbReference type="ARBA" id="ARBA00023235"/>
    </source>
</evidence>
<dbReference type="UniPathway" id="UPA00242"/>
<dbReference type="CDD" id="cd09019">
    <property type="entry name" value="galactose_mutarotase_like"/>
    <property type="match status" value="1"/>
</dbReference>
<dbReference type="InterPro" id="IPR008183">
    <property type="entry name" value="Aldose_1/G6P_1-epimerase"/>
</dbReference>
<dbReference type="SUPFAM" id="SSF74650">
    <property type="entry name" value="Galactose mutarotase-like"/>
    <property type="match status" value="1"/>
</dbReference>
<evidence type="ECO:0000256" key="12">
    <source>
        <dbReference type="PIRSR" id="PIRSR005096-3"/>
    </source>
</evidence>
<gene>
    <name evidence="13" type="ORF">BJB45_07780</name>
</gene>
<dbReference type="InterPro" id="IPR015443">
    <property type="entry name" value="Aldose_1-epimerase"/>
</dbReference>
<evidence type="ECO:0000256" key="6">
    <source>
        <dbReference type="ARBA" id="ARBA00022553"/>
    </source>
</evidence>
<dbReference type="KEGG" id="hhu:AR456_09065"/>
<dbReference type="PATRIC" id="fig|1178482.3.peg.4167"/>
<dbReference type="GO" id="GO:0005737">
    <property type="term" value="C:cytoplasm"/>
    <property type="evidence" value="ECO:0007669"/>
    <property type="project" value="UniProtKB-SubCell"/>
</dbReference>
<feature type="binding site" evidence="12">
    <location>
        <begin position="191"/>
        <end position="193"/>
    </location>
    <ligand>
        <name>beta-D-galactose</name>
        <dbReference type="ChEBI" id="CHEBI:27667"/>
    </ligand>
</feature>